<dbReference type="Proteomes" id="UP000799092">
    <property type="component" value="Unassembled WGS sequence"/>
</dbReference>
<comment type="caution">
    <text evidence="1">The sequence shown here is derived from an EMBL/GenBank/DDBJ whole genome shotgun (WGS) entry which is preliminary data.</text>
</comment>
<evidence type="ECO:0008006" key="3">
    <source>
        <dbReference type="Google" id="ProtNLM"/>
    </source>
</evidence>
<sequence length="137" mass="16085">MQWIKDRRLELQRIIDSINSCYTTNNKTGFTLNSTNGVIWAKTRRSKKWGQAFEDDFRFYVAIDFPEGSYELDELIERIGLNVKEEDEQVSGIRLRKDSPFDSVRIAVYEDMSATYSFDNKEFIDFVNEVASKVMNK</sequence>
<dbReference type="AlphaFoldDB" id="A0A6A8D8H3"/>
<gene>
    <name evidence="1" type="ORF">GH741_02645</name>
</gene>
<name>A0A6A8D8H3_9BACI</name>
<organism evidence="1 2">
    <name type="scientific">Aquibacillus halophilus</name>
    <dbReference type="NCBI Taxonomy" id="930132"/>
    <lineage>
        <taxon>Bacteria</taxon>
        <taxon>Bacillati</taxon>
        <taxon>Bacillota</taxon>
        <taxon>Bacilli</taxon>
        <taxon>Bacillales</taxon>
        <taxon>Bacillaceae</taxon>
        <taxon>Aquibacillus</taxon>
    </lineage>
</organism>
<reference evidence="1" key="1">
    <citation type="submission" date="2019-11" db="EMBL/GenBank/DDBJ databases">
        <authorList>
            <person name="Li J."/>
        </authorList>
    </citation>
    <scope>NUCLEOTIDE SEQUENCE</scope>
    <source>
        <strain evidence="1">B6B</strain>
    </source>
</reference>
<evidence type="ECO:0000313" key="1">
    <source>
        <dbReference type="EMBL" id="MRH41570.1"/>
    </source>
</evidence>
<proteinExistence type="predicted"/>
<protein>
    <recommendedName>
        <fullName evidence="3">DUF4304 domain-containing protein</fullName>
    </recommendedName>
</protein>
<accession>A0A6A8D8H3</accession>
<evidence type="ECO:0000313" key="2">
    <source>
        <dbReference type="Proteomes" id="UP000799092"/>
    </source>
</evidence>
<dbReference type="RefSeq" id="WP_153735215.1">
    <property type="nucleotide sequence ID" value="NZ_WJNG01000002.1"/>
</dbReference>
<dbReference type="EMBL" id="WJNG01000002">
    <property type="protein sequence ID" value="MRH41570.1"/>
    <property type="molecule type" value="Genomic_DNA"/>
</dbReference>
<keyword evidence="2" id="KW-1185">Reference proteome</keyword>